<comment type="caution">
    <text evidence="1">The sequence shown here is derived from an EMBL/GenBank/DDBJ whole genome shotgun (WGS) entry which is preliminary data.</text>
</comment>
<reference evidence="1" key="1">
    <citation type="submission" date="2022-12" db="EMBL/GenBank/DDBJ databases">
        <title>Development of a Multilocus Sequence Typing Scheme for Bacteroides fragilis Based on Whole Genome Sequencing Data and Clinical Application.</title>
        <authorList>
            <person name="Nielsen F.D."/>
            <person name="Justesen U.S."/>
        </authorList>
    </citation>
    <scope>NUCLEOTIDE SEQUENCE</scope>
    <source>
        <strain evidence="1">BF_BC_VIB_DK_2012_57</strain>
    </source>
</reference>
<sequence length="221" mass="25165">MAFKTGLLTPGYLAGAVNINTTLRGAAKEQGEKKQTPLAFCFAMGKTNQIIGAGALVEEYYFGSSLCREPKGEYFQDPGGNVYRYSLVFRGEDGAFNRFFKEYDAVLRHADHVYAVQMNPDRAGLLKLDTSRPVMLHGQRMMVESLKYALPLRKGRPCQVKLRSLKLLQPYDLDKEQELVPMTPQQATWKVFTYFDRDMELRVQELREQPGIIRVDVVAKE</sequence>
<gene>
    <name evidence="1" type="ORF">O1420_22720</name>
</gene>
<name>A0A9Q4IWM9_BACFG</name>
<proteinExistence type="predicted"/>
<evidence type="ECO:0000313" key="1">
    <source>
        <dbReference type="EMBL" id="MCZ2574177.1"/>
    </source>
</evidence>
<dbReference type="Proteomes" id="UP001078742">
    <property type="component" value="Unassembled WGS sequence"/>
</dbReference>
<evidence type="ECO:0000313" key="2">
    <source>
        <dbReference type="Proteomes" id="UP001078742"/>
    </source>
</evidence>
<accession>A0A9Q4IWM9</accession>
<feature type="non-terminal residue" evidence="1">
    <location>
        <position position="221"/>
    </location>
</feature>
<organism evidence="1 2">
    <name type="scientific">Bacteroides fragilis</name>
    <dbReference type="NCBI Taxonomy" id="817"/>
    <lineage>
        <taxon>Bacteria</taxon>
        <taxon>Pseudomonadati</taxon>
        <taxon>Bacteroidota</taxon>
        <taxon>Bacteroidia</taxon>
        <taxon>Bacteroidales</taxon>
        <taxon>Bacteroidaceae</taxon>
        <taxon>Bacteroides</taxon>
    </lineage>
</organism>
<dbReference type="EMBL" id="JAPUAV010000061">
    <property type="protein sequence ID" value="MCZ2574177.1"/>
    <property type="molecule type" value="Genomic_DNA"/>
</dbReference>
<dbReference type="AlphaFoldDB" id="A0A9Q4IWM9"/>
<protein>
    <submittedName>
        <fullName evidence="1">Uncharacterized protein</fullName>
    </submittedName>
</protein>